<proteinExistence type="inferred from homology"/>
<reference evidence="2 3" key="1">
    <citation type="submission" date="2017-11" db="EMBL/GenBank/DDBJ databases">
        <title>Taxonomic description and genome sequences of Spirosoma HA7 sp. nov., isolated from pollen microhabitat of Corylus avellana.</title>
        <authorList>
            <person name="Ambika Manirajan B."/>
            <person name="Suarez C."/>
            <person name="Ratering S."/>
            <person name="Geissler-Plaum R."/>
            <person name="Cardinale M."/>
            <person name="Sylvia S."/>
        </authorList>
    </citation>
    <scope>NUCLEOTIDE SEQUENCE [LARGE SCALE GENOMIC DNA]</scope>
    <source>
        <strain evidence="2 3">HA7</strain>
    </source>
</reference>
<accession>A0A2K8Z215</accession>
<dbReference type="SUPFAM" id="SSF53067">
    <property type="entry name" value="Actin-like ATPase domain"/>
    <property type="match status" value="1"/>
</dbReference>
<dbReference type="RefSeq" id="WP_100989999.1">
    <property type="nucleotide sequence ID" value="NZ_CP025096.1"/>
</dbReference>
<keyword evidence="2" id="KW-0418">Kinase</keyword>
<evidence type="ECO:0000313" key="2">
    <source>
        <dbReference type="EMBL" id="AUD03932.1"/>
    </source>
</evidence>
<name>A0A2K8Z215_9BACT</name>
<sequence length="323" mass="33887">MNLGIEIGGTKLQLVTDDGSGNIAQRFRYAVDPEQAAEGILAQIAATIQQLPKPPAAIGVGFGGPVDWQTGRIAASHQIGGWAGFDLASWLREQVPGVIVHVENDANTAALGEARQGVATGFKHVFYVTLGSGVGGGVVIDRQLYHGAMPGEAEIGHLWLVPPSDHPDSTSIPGTSMPGQTIEQTVSGWAVDQQIRDLLPQLPDDSALKIAVQQAHASGSVGKEARFLHPAYEASDPVAKMLIEQIGTVLALGLSHVTHLFHPDAIVLGGGLSLIGEPLRAAVRQALPRFIMKSFQPAPLVLLAKLGEDAVPVGALELVKNVE</sequence>
<gene>
    <name evidence="2" type="ORF">CWM47_20170</name>
</gene>
<dbReference type="Proteomes" id="UP000232883">
    <property type="component" value="Chromosome"/>
</dbReference>
<dbReference type="AlphaFoldDB" id="A0A2K8Z215"/>
<organism evidence="2 3">
    <name type="scientific">Spirosoma pollinicola</name>
    <dbReference type="NCBI Taxonomy" id="2057025"/>
    <lineage>
        <taxon>Bacteria</taxon>
        <taxon>Pseudomonadati</taxon>
        <taxon>Bacteroidota</taxon>
        <taxon>Cytophagia</taxon>
        <taxon>Cytophagales</taxon>
        <taxon>Cytophagaceae</taxon>
        <taxon>Spirosoma</taxon>
    </lineage>
</organism>
<dbReference type="PROSITE" id="PS01125">
    <property type="entry name" value="ROK"/>
    <property type="match status" value="1"/>
</dbReference>
<evidence type="ECO:0000313" key="3">
    <source>
        <dbReference type="Proteomes" id="UP000232883"/>
    </source>
</evidence>
<dbReference type="GO" id="GO:0016301">
    <property type="term" value="F:kinase activity"/>
    <property type="evidence" value="ECO:0007669"/>
    <property type="project" value="UniProtKB-KW"/>
</dbReference>
<dbReference type="PANTHER" id="PTHR18964:SF149">
    <property type="entry name" value="BIFUNCTIONAL UDP-N-ACETYLGLUCOSAMINE 2-EPIMERASE_N-ACETYLMANNOSAMINE KINASE"/>
    <property type="match status" value="1"/>
</dbReference>
<comment type="similarity">
    <text evidence="1">Belongs to the ROK (NagC/XylR) family.</text>
</comment>
<dbReference type="PANTHER" id="PTHR18964">
    <property type="entry name" value="ROK (REPRESSOR, ORF, KINASE) FAMILY"/>
    <property type="match status" value="1"/>
</dbReference>
<keyword evidence="3" id="KW-1185">Reference proteome</keyword>
<dbReference type="EMBL" id="CP025096">
    <property type="protein sequence ID" value="AUD03932.1"/>
    <property type="molecule type" value="Genomic_DNA"/>
</dbReference>
<dbReference type="Pfam" id="PF00480">
    <property type="entry name" value="ROK"/>
    <property type="match status" value="1"/>
</dbReference>
<dbReference type="KEGG" id="spir:CWM47_20170"/>
<dbReference type="OrthoDB" id="9810372at2"/>
<dbReference type="Gene3D" id="3.30.420.40">
    <property type="match status" value="2"/>
</dbReference>
<dbReference type="InterPro" id="IPR000600">
    <property type="entry name" value="ROK"/>
</dbReference>
<protein>
    <submittedName>
        <fullName evidence="2">Sugar kinase</fullName>
    </submittedName>
</protein>
<dbReference type="InterPro" id="IPR049874">
    <property type="entry name" value="ROK_cs"/>
</dbReference>
<keyword evidence="2" id="KW-0808">Transferase</keyword>
<evidence type="ECO:0000256" key="1">
    <source>
        <dbReference type="ARBA" id="ARBA00006479"/>
    </source>
</evidence>
<dbReference type="InterPro" id="IPR043129">
    <property type="entry name" value="ATPase_NBD"/>
</dbReference>